<dbReference type="EMBL" id="FOLX01000001">
    <property type="protein sequence ID" value="SFC52665.1"/>
    <property type="molecule type" value="Genomic_DNA"/>
</dbReference>
<name>A0A1I1JWB3_9RHOB</name>
<keyword evidence="1" id="KW-0812">Transmembrane</keyword>
<accession>A0A1I1JWB3</accession>
<protein>
    <submittedName>
        <fullName evidence="3">VPLPA-CTERM protein sorting domain-containing protein</fullName>
    </submittedName>
</protein>
<gene>
    <name evidence="3" type="ORF">SAMN05421762_1217</name>
</gene>
<evidence type="ECO:0000313" key="4">
    <source>
        <dbReference type="Proteomes" id="UP000231644"/>
    </source>
</evidence>
<evidence type="ECO:0000313" key="3">
    <source>
        <dbReference type="EMBL" id="SFC52665.1"/>
    </source>
</evidence>
<feature type="chain" id="PRO_5014118874" evidence="2">
    <location>
        <begin position="22"/>
        <end position="222"/>
    </location>
</feature>
<feature type="signal peptide" evidence="2">
    <location>
        <begin position="1"/>
        <end position="21"/>
    </location>
</feature>
<sequence>MIRTSISLAFAGLLLAAPASATIVGGGVTSGPTGATFYKLDINSAGNFEDTGGTDYGTNDVGNNTFQLPHLFGFDEGQNISLTADVAVNIGSSPLAGGFVASHYVFFDPGPTQDLVGYVDFDSDIFGIATLTAQLFASDWLARSDVDYLNPSLRGLESGQDSVWIDPTNSKRLMVDLRASTPGDYVRVFTEYSPAAAVPLPAGLPLMAGVFAALGWLRRRKS</sequence>
<reference evidence="3 4" key="1">
    <citation type="submission" date="2016-10" db="EMBL/GenBank/DDBJ databases">
        <authorList>
            <person name="de Groot N.N."/>
        </authorList>
    </citation>
    <scope>NUCLEOTIDE SEQUENCE [LARGE SCALE GENOMIC DNA]</scope>
    <source>
        <strain evidence="3 4">DSM 29619</strain>
    </source>
</reference>
<keyword evidence="1" id="KW-1133">Transmembrane helix</keyword>
<keyword evidence="4" id="KW-1185">Reference proteome</keyword>
<keyword evidence="1" id="KW-0472">Membrane</keyword>
<dbReference type="RefSeq" id="WP_093490888.1">
    <property type="nucleotide sequence ID" value="NZ_FNZG01000003.1"/>
</dbReference>
<feature type="transmembrane region" description="Helical" evidence="1">
    <location>
        <begin position="196"/>
        <end position="217"/>
    </location>
</feature>
<proteinExistence type="predicted"/>
<dbReference type="OrthoDB" id="7676189at2"/>
<dbReference type="Proteomes" id="UP000231644">
    <property type="component" value="Unassembled WGS sequence"/>
</dbReference>
<evidence type="ECO:0000256" key="2">
    <source>
        <dbReference type="SAM" id="SignalP"/>
    </source>
</evidence>
<dbReference type="AlphaFoldDB" id="A0A1I1JWB3"/>
<evidence type="ECO:0000256" key="1">
    <source>
        <dbReference type="SAM" id="Phobius"/>
    </source>
</evidence>
<organism evidence="3 4">
    <name type="scientific">Pseudooceanicola nitratireducens</name>
    <dbReference type="NCBI Taxonomy" id="517719"/>
    <lineage>
        <taxon>Bacteria</taxon>
        <taxon>Pseudomonadati</taxon>
        <taxon>Pseudomonadota</taxon>
        <taxon>Alphaproteobacteria</taxon>
        <taxon>Rhodobacterales</taxon>
        <taxon>Paracoccaceae</taxon>
        <taxon>Pseudooceanicola</taxon>
    </lineage>
</organism>
<keyword evidence="2" id="KW-0732">Signal</keyword>